<proteinExistence type="predicted"/>
<evidence type="ECO:0008006" key="3">
    <source>
        <dbReference type="Google" id="ProtNLM"/>
    </source>
</evidence>
<feature type="transmembrane region" description="Helical" evidence="1">
    <location>
        <begin position="13"/>
        <end position="33"/>
    </location>
</feature>
<dbReference type="AlphaFoldDB" id="A0A1J5SP60"/>
<name>A0A1J5SP60_9ZZZZ</name>
<evidence type="ECO:0000256" key="1">
    <source>
        <dbReference type="SAM" id="Phobius"/>
    </source>
</evidence>
<keyword evidence="1" id="KW-0472">Membrane</keyword>
<evidence type="ECO:0000313" key="2">
    <source>
        <dbReference type="EMBL" id="OIR01854.1"/>
    </source>
</evidence>
<keyword evidence="1" id="KW-1133">Transmembrane helix</keyword>
<reference evidence="2" key="1">
    <citation type="submission" date="2016-10" db="EMBL/GenBank/DDBJ databases">
        <title>Sequence of Gallionella enrichment culture.</title>
        <authorList>
            <person name="Poehlein A."/>
            <person name="Muehling M."/>
            <person name="Daniel R."/>
        </authorList>
    </citation>
    <scope>NUCLEOTIDE SEQUENCE</scope>
</reference>
<comment type="caution">
    <text evidence="2">The sequence shown here is derived from an EMBL/GenBank/DDBJ whole genome shotgun (WGS) entry which is preliminary data.</text>
</comment>
<gene>
    <name evidence="2" type="ORF">GALL_161560</name>
</gene>
<accession>A0A1J5SP60</accession>
<dbReference type="EMBL" id="MLJW01000080">
    <property type="protein sequence ID" value="OIR01854.1"/>
    <property type="molecule type" value="Genomic_DNA"/>
</dbReference>
<protein>
    <recommendedName>
        <fullName evidence="3">Transmembrane protein</fullName>
    </recommendedName>
</protein>
<keyword evidence="1" id="KW-0812">Transmembrane</keyword>
<sequence>MTAAPQDFSLFEAVSGTIVFVSFVVFVFMVATLRNCVDEEKIRKEENVSSLFQSPIPPERILTAVGKRRMKAAKIALAIFCTTTAAIIIRVQIFQK</sequence>
<organism evidence="2">
    <name type="scientific">mine drainage metagenome</name>
    <dbReference type="NCBI Taxonomy" id="410659"/>
    <lineage>
        <taxon>unclassified sequences</taxon>
        <taxon>metagenomes</taxon>
        <taxon>ecological metagenomes</taxon>
    </lineage>
</organism>
<feature type="transmembrane region" description="Helical" evidence="1">
    <location>
        <begin position="75"/>
        <end position="93"/>
    </location>
</feature>